<evidence type="ECO:0000256" key="4">
    <source>
        <dbReference type="ARBA" id="ARBA00023002"/>
    </source>
</evidence>
<dbReference type="SUPFAM" id="SSF54373">
    <property type="entry name" value="FAD-linked reductases, C-terminal domain"/>
    <property type="match status" value="1"/>
</dbReference>
<dbReference type="RefSeq" id="WP_091843804.1">
    <property type="nucleotide sequence ID" value="NZ_FOCM01000001.1"/>
</dbReference>
<evidence type="ECO:0000256" key="1">
    <source>
        <dbReference type="ARBA" id="ARBA00001974"/>
    </source>
</evidence>
<dbReference type="OrthoDB" id="4230779at2"/>
<dbReference type="PANTHER" id="PTHR13789">
    <property type="entry name" value="MONOOXYGENASE"/>
    <property type="match status" value="1"/>
</dbReference>
<sequence length="377" mass="39512">MSEAITIVGGGIGGLTAAIALARRGFAPTVIERASRIAEVGAGVQVSPNGFAVLRALGHGDALGAVSVPSEAVALIDGPSGRPIARMDLAGRDYHMVHRAALIDLLAGAAREAGVAFRLGERVTGAEDGVECRLSFGDRMESHPFVVGADGLNSVLRGALNGTDAPFFTGQVAWRAIVPAMAPPRAQVFLGPGRHLVAYPLGRGRLNLVAVEERSDWAEEGWHIPGDPDALRRAFAGFGGPVPDWLARVEICHLWGLFRHPVAPRWHGRSMALLGDAAHPTLPFLAQGANLALEDAWCLAGALAAPDRAAALAGYQKQRAPRVTRAIAAANANARNYHLRGPARLAAHAALRVAGRVPGLLLGRFDWLYGHDVTAGA</sequence>
<evidence type="ECO:0000259" key="6">
    <source>
        <dbReference type="Pfam" id="PF01494"/>
    </source>
</evidence>
<comment type="cofactor">
    <cofactor evidence="1">
        <name>FAD</name>
        <dbReference type="ChEBI" id="CHEBI:57692"/>
    </cofactor>
</comment>
<dbReference type="Proteomes" id="UP000199372">
    <property type="component" value="Unassembled WGS sequence"/>
</dbReference>
<dbReference type="GO" id="GO:0004497">
    <property type="term" value="F:monooxygenase activity"/>
    <property type="evidence" value="ECO:0007669"/>
    <property type="project" value="UniProtKB-KW"/>
</dbReference>
<evidence type="ECO:0000256" key="5">
    <source>
        <dbReference type="ARBA" id="ARBA00023033"/>
    </source>
</evidence>
<accession>A0A1H8B7M2</accession>
<reference evidence="8" key="1">
    <citation type="submission" date="2016-10" db="EMBL/GenBank/DDBJ databases">
        <authorList>
            <person name="Varghese N."/>
            <person name="Submissions S."/>
        </authorList>
    </citation>
    <scope>NUCLEOTIDE SEQUENCE [LARGE SCALE GENOMIC DNA]</scope>
    <source>
        <strain evidence="8">DSM 26893</strain>
    </source>
</reference>
<keyword evidence="2" id="KW-0285">Flavoprotein</keyword>
<evidence type="ECO:0000256" key="3">
    <source>
        <dbReference type="ARBA" id="ARBA00022827"/>
    </source>
</evidence>
<keyword evidence="4" id="KW-0560">Oxidoreductase</keyword>
<evidence type="ECO:0000256" key="2">
    <source>
        <dbReference type="ARBA" id="ARBA00022630"/>
    </source>
</evidence>
<keyword evidence="8" id="KW-1185">Reference proteome</keyword>
<keyword evidence="3" id="KW-0274">FAD</keyword>
<keyword evidence="5" id="KW-0503">Monooxygenase</keyword>
<gene>
    <name evidence="7" type="ORF">SAMN04488011_101446</name>
</gene>
<proteinExistence type="predicted"/>
<evidence type="ECO:0000313" key="7">
    <source>
        <dbReference type="EMBL" id="SEM78124.1"/>
    </source>
</evidence>
<feature type="domain" description="FAD-binding" evidence="6">
    <location>
        <begin position="5"/>
        <end position="328"/>
    </location>
</feature>
<dbReference type="InterPro" id="IPR036188">
    <property type="entry name" value="FAD/NAD-bd_sf"/>
</dbReference>
<organism evidence="7 8">
    <name type="scientific">Palleronia pelagia</name>
    <dbReference type="NCBI Taxonomy" id="387096"/>
    <lineage>
        <taxon>Bacteria</taxon>
        <taxon>Pseudomonadati</taxon>
        <taxon>Pseudomonadota</taxon>
        <taxon>Alphaproteobacteria</taxon>
        <taxon>Rhodobacterales</taxon>
        <taxon>Roseobacteraceae</taxon>
        <taxon>Palleronia</taxon>
    </lineage>
</organism>
<dbReference type="PANTHER" id="PTHR13789:SF318">
    <property type="entry name" value="GERANYLGERANYL DIPHOSPHATE REDUCTASE"/>
    <property type="match status" value="1"/>
</dbReference>
<evidence type="ECO:0000313" key="8">
    <source>
        <dbReference type="Proteomes" id="UP000199372"/>
    </source>
</evidence>
<dbReference type="EMBL" id="FOCM01000001">
    <property type="protein sequence ID" value="SEM78124.1"/>
    <property type="molecule type" value="Genomic_DNA"/>
</dbReference>
<protein>
    <submittedName>
        <fullName evidence="7">Salicylate hydroxylase</fullName>
    </submittedName>
</protein>
<dbReference type="AlphaFoldDB" id="A0A1H8B7M2"/>
<dbReference type="InterPro" id="IPR050493">
    <property type="entry name" value="FAD-dep_Monooxygenase_BioMet"/>
</dbReference>
<dbReference type="GO" id="GO:0071949">
    <property type="term" value="F:FAD binding"/>
    <property type="evidence" value="ECO:0007669"/>
    <property type="project" value="InterPro"/>
</dbReference>
<dbReference type="Gene3D" id="3.50.50.60">
    <property type="entry name" value="FAD/NAD(P)-binding domain"/>
    <property type="match status" value="1"/>
</dbReference>
<name>A0A1H8B7M2_9RHOB</name>
<dbReference type="InterPro" id="IPR002938">
    <property type="entry name" value="FAD-bd"/>
</dbReference>
<dbReference type="PRINTS" id="PR00420">
    <property type="entry name" value="RNGMNOXGNASE"/>
</dbReference>
<dbReference type="Pfam" id="PF01494">
    <property type="entry name" value="FAD_binding_3"/>
    <property type="match status" value="1"/>
</dbReference>
<dbReference type="SUPFAM" id="SSF51905">
    <property type="entry name" value="FAD/NAD(P)-binding domain"/>
    <property type="match status" value="1"/>
</dbReference>